<sequence>MASPKKMFRLSTSDTSSSVKASSARVLSSSNGDAAALISTSGVITTQKNRVSPLFFLLPLIVIAAGVVVVVAEMRMGAISGPRDSVLLRRSLGGNSTTYARSRQRRQKEKQAVPFTPPPVLATHGNDYENRAKPPAFGSPPRPAGGGAGESDYWYRTVEPGSSKPRILVTHAEKYGTIVNTLRVAASPLNMEMGRKGERFDIIYATRGGCTKGPYKPPYGSINPDVMVGCFSGLASIGAKTNLPRTLKRMYGEKDIADVLPKTFALPEENDAFFKYAKAHPDQTWILKTNKHRGEGILLASGDDIATRSVAIERYGLAQIYLSNPLLFDGYKFGIRLWAVVRSVNPLRVYLYSDGLALFTTEKYSNEGSALKDKTSQLTNNAVNRGKGAQQVWNMETLADEMDSAGLNYSMFWEFVEDSVAKTFISAEPSLKQFQTEILGGAGPAYYDDNFFEVFGFDFIIDSKGHPWLLEINFTPALTISNPVQKASKVAMLRDTLSLVWKGRGRKTYHHKKKAVEGEWKDRSRPFVVGKGGETHRLFHEELHPLLESEHFCKDIAPKQVKEFRGVDVERCVPCLSLEDIENIDRALGDEKQLGGYQRVLPSSGRLQHVWKSLTIHPRSDYVVSAWMDVRPAGVNEFFSAVICTDKSEEGKEVRRQKQAAN</sequence>
<gene>
    <name evidence="8" type="ORF">PBIL07802_LOCUS17772</name>
</gene>
<evidence type="ECO:0000256" key="5">
    <source>
        <dbReference type="ARBA" id="ARBA00049274"/>
    </source>
</evidence>
<dbReference type="GO" id="GO:0036064">
    <property type="term" value="C:ciliary basal body"/>
    <property type="evidence" value="ECO:0007669"/>
    <property type="project" value="TreeGrafter"/>
</dbReference>
<comment type="catalytic activity">
    <reaction evidence="5">
        <text>L-glutamyl-[protein] + L-glutamate + ATP = gamma-L-glutamyl-L-glutamyl-[protein] + ADP + phosphate + H(+)</text>
        <dbReference type="Rhea" id="RHEA:60144"/>
        <dbReference type="Rhea" id="RHEA-COMP:10208"/>
        <dbReference type="Rhea" id="RHEA-COMP:15517"/>
        <dbReference type="ChEBI" id="CHEBI:15378"/>
        <dbReference type="ChEBI" id="CHEBI:29973"/>
        <dbReference type="ChEBI" id="CHEBI:29985"/>
        <dbReference type="ChEBI" id="CHEBI:30616"/>
        <dbReference type="ChEBI" id="CHEBI:43474"/>
        <dbReference type="ChEBI" id="CHEBI:143622"/>
        <dbReference type="ChEBI" id="CHEBI:456216"/>
    </reaction>
    <physiologicalReaction direction="left-to-right" evidence="5">
        <dbReference type="Rhea" id="RHEA:60145"/>
    </physiologicalReaction>
</comment>
<organism evidence="8">
    <name type="scientific">Palpitomonas bilix</name>
    <dbReference type="NCBI Taxonomy" id="652834"/>
    <lineage>
        <taxon>Eukaryota</taxon>
        <taxon>Eukaryota incertae sedis</taxon>
    </lineage>
</organism>
<evidence type="ECO:0000256" key="1">
    <source>
        <dbReference type="ARBA" id="ARBA00022598"/>
    </source>
</evidence>
<keyword evidence="2" id="KW-0547">Nucleotide-binding</keyword>
<dbReference type="AlphaFoldDB" id="A0A7S3DFE0"/>
<accession>A0A7S3DFE0</accession>
<protein>
    <recommendedName>
        <fullName evidence="4">Tubulin--tyrosine ligase-like protein 5</fullName>
    </recommendedName>
</protein>
<evidence type="ECO:0000256" key="3">
    <source>
        <dbReference type="ARBA" id="ARBA00022840"/>
    </source>
</evidence>
<dbReference type="GO" id="GO:0015631">
    <property type="term" value="F:tubulin binding"/>
    <property type="evidence" value="ECO:0007669"/>
    <property type="project" value="TreeGrafter"/>
</dbReference>
<dbReference type="PROSITE" id="PS51221">
    <property type="entry name" value="TTL"/>
    <property type="match status" value="1"/>
</dbReference>
<keyword evidence="1" id="KW-0436">Ligase</keyword>
<evidence type="ECO:0000256" key="7">
    <source>
        <dbReference type="SAM" id="Phobius"/>
    </source>
</evidence>
<proteinExistence type="predicted"/>
<feature type="region of interest" description="Disordered" evidence="6">
    <location>
        <begin position="96"/>
        <end position="155"/>
    </location>
</feature>
<evidence type="ECO:0000313" key="8">
    <source>
        <dbReference type="EMBL" id="CAE0255518.1"/>
    </source>
</evidence>
<dbReference type="SUPFAM" id="SSF56059">
    <property type="entry name" value="Glutathione synthetase ATP-binding domain-like"/>
    <property type="match status" value="1"/>
</dbReference>
<evidence type="ECO:0000256" key="6">
    <source>
        <dbReference type="SAM" id="MobiDB-lite"/>
    </source>
</evidence>
<dbReference type="GO" id="GO:0070740">
    <property type="term" value="F:tubulin-glutamic acid ligase activity"/>
    <property type="evidence" value="ECO:0007669"/>
    <property type="project" value="TreeGrafter"/>
</dbReference>
<dbReference type="Pfam" id="PF03133">
    <property type="entry name" value="TTL"/>
    <property type="match status" value="1"/>
</dbReference>
<dbReference type="Gene3D" id="3.30.470.20">
    <property type="entry name" value="ATP-grasp fold, B domain"/>
    <property type="match status" value="1"/>
</dbReference>
<keyword evidence="7" id="KW-0472">Membrane</keyword>
<keyword evidence="7" id="KW-1133">Transmembrane helix</keyword>
<dbReference type="GO" id="GO:0000226">
    <property type="term" value="P:microtubule cytoskeleton organization"/>
    <property type="evidence" value="ECO:0007669"/>
    <property type="project" value="TreeGrafter"/>
</dbReference>
<keyword evidence="3" id="KW-0067">ATP-binding</keyword>
<dbReference type="EMBL" id="HBIB01027364">
    <property type="protein sequence ID" value="CAE0255518.1"/>
    <property type="molecule type" value="Transcribed_RNA"/>
</dbReference>
<dbReference type="PANTHER" id="PTHR12241">
    <property type="entry name" value="TUBULIN POLYGLUTAMYLASE"/>
    <property type="match status" value="1"/>
</dbReference>
<reference evidence="8" key="1">
    <citation type="submission" date="2021-01" db="EMBL/GenBank/DDBJ databases">
        <authorList>
            <person name="Corre E."/>
            <person name="Pelletier E."/>
            <person name="Niang G."/>
            <person name="Scheremetjew M."/>
            <person name="Finn R."/>
            <person name="Kale V."/>
            <person name="Holt S."/>
            <person name="Cochrane G."/>
            <person name="Meng A."/>
            <person name="Brown T."/>
            <person name="Cohen L."/>
        </authorList>
    </citation>
    <scope>NUCLEOTIDE SEQUENCE</scope>
    <source>
        <strain evidence="8">NIES-2562</strain>
    </source>
</reference>
<keyword evidence="7" id="KW-0812">Transmembrane</keyword>
<dbReference type="GO" id="GO:0005524">
    <property type="term" value="F:ATP binding"/>
    <property type="evidence" value="ECO:0007669"/>
    <property type="project" value="UniProtKB-KW"/>
</dbReference>
<dbReference type="InterPro" id="IPR004344">
    <property type="entry name" value="TTL/TTLL_fam"/>
</dbReference>
<feature type="transmembrane region" description="Helical" evidence="7">
    <location>
        <begin position="54"/>
        <end position="72"/>
    </location>
</feature>
<name>A0A7S3DFE0_9EUKA</name>
<evidence type="ECO:0000256" key="2">
    <source>
        <dbReference type="ARBA" id="ARBA00022741"/>
    </source>
</evidence>
<evidence type="ECO:0000256" key="4">
    <source>
        <dbReference type="ARBA" id="ARBA00041448"/>
    </source>
</evidence>
<dbReference type="PANTHER" id="PTHR12241:SF145">
    <property type="entry name" value="TUBULIN POLYGLUTAMYLASE TTLL5"/>
    <property type="match status" value="1"/>
</dbReference>